<sequence length="36" mass="3891">MGVQPHALLLEESADPHPLCSDEQNDLPFSRGGENS</sequence>
<dbReference type="AlphaFoldDB" id="A0A8I1Y3Y4"/>
<accession>A0A8I1Y3Y4</accession>
<evidence type="ECO:0000313" key="2">
    <source>
        <dbReference type="EMBL" id="MBP1292966.1"/>
    </source>
</evidence>
<protein>
    <submittedName>
        <fullName evidence="2">Uncharacterized protein</fullName>
    </submittedName>
</protein>
<dbReference type="EMBL" id="JAFICZ010000001">
    <property type="protein sequence ID" value="MBP1292966.1"/>
    <property type="molecule type" value="Genomic_DNA"/>
</dbReference>
<dbReference type="Proteomes" id="UP000673383">
    <property type="component" value="Unassembled WGS sequence"/>
</dbReference>
<comment type="caution">
    <text evidence="2">The sequence shown here is derived from an EMBL/GenBank/DDBJ whole genome shotgun (WGS) entry which is preliminary data.</text>
</comment>
<reference evidence="2" key="1">
    <citation type="submission" date="2021-02" db="EMBL/GenBank/DDBJ databases">
        <title>Genomic Encyclopedia of Type Strains, Phase IV (KMG-V): Genome sequencing to study the core and pangenomes of soil and plant-associated prokaryotes.</title>
        <authorList>
            <person name="Whitman W."/>
        </authorList>
    </citation>
    <scope>NUCLEOTIDE SEQUENCE</scope>
    <source>
        <strain evidence="2">USDA 406</strain>
    </source>
</reference>
<organism evidence="2 3">
    <name type="scientific">Bradyrhizobium elkanii</name>
    <dbReference type="NCBI Taxonomy" id="29448"/>
    <lineage>
        <taxon>Bacteria</taxon>
        <taxon>Pseudomonadati</taxon>
        <taxon>Pseudomonadota</taxon>
        <taxon>Alphaproteobacteria</taxon>
        <taxon>Hyphomicrobiales</taxon>
        <taxon>Nitrobacteraceae</taxon>
        <taxon>Bradyrhizobium</taxon>
    </lineage>
</organism>
<evidence type="ECO:0000313" key="3">
    <source>
        <dbReference type="Proteomes" id="UP000673383"/>
    </source>
</evidence>
<gene>
    <name evidence="2" type="ORF">JOH49_002719</name>
</gene>
<name>A0A8I1Y3Y4_BRAEL</name>
<feature type="region of interest" description="Disordered" evidence="1">
    <location>
        <begin position="1"/>
        <end position="36"/>
    </location>
</feature>
<proteinExistence type="predicted"/>
<evidence type="ECO:0000256" key="1">
    <source>
        <dbReference type="SAM" id="MobiDB-lite"/>
    </source>
</evidence>